<gene>
    <name evidence="1" type="ORF">C5167_005773</name>
</gene>
<reference evidence="1 2" key="1">
    <citation type="journal article" date="2018" name="Science">
        <title>The opium poppy genome and morphinan production.</title>
        <authorList>
            <person name="Guo L."/>
            <person name="Winzer T."/>
            <person name="Yang X."/>
            <person name="Li Y."/>
            <person name="Ning Z."/>
            <person name="He Z."/>
            <person name="Teodor R."/>
            <person name="Lu Y."/>
            <person name="Bowser T.A."/>
            <person name="Graham I.A."/>
            <person name="Ye K."/>
        </authorList>
    </citation>
    <scope>NUCLEOTIDE SEQUENCE [LARGE SCALE GENOMIC DNA]</scope>
    <source>
        <strain evidence="2">cv. HN1</strain>
        <tissue evidence="1">Leaves</tissue>
    </source>
</reference>
<dbReference type="Proteomes" id="UP000316621">
    <property type="component" value="Chromosome 4"/>
</dbReference>
<name>A0A4Y7JCD1_PAPSO</name>
<evidence type="ECO:0000313" key="2">
    <source>
        <dbReference type="Proteomes" id="UP000316621"/>
    </source>
</evidence>
<sequence length="82" mass="9471">MPMKRSGTLEEGETAETRYKKIQVSYELLIDEERPTQYDREHRVNPMKIDKNSKLLSYSTFALLDLDPIVRPVAATQAWIGS</sequence>
<protein>
    <recommendedName>
        <fullName evidence="3">J domain-containing protein</fullName>
    </recommendedName>
</protein>
<dbReference type="STRING" id="3469.A0A4Y7JCD1"/>
<organism evidence="1 2">
    <name type="scientific">Papaver somniferum</name>
    <name type="common">Opium poppy</name>
    <dbReference type="NCBI Taxonomy" id="3469"/>
    <lineage>
        <taxon>Eukaryota</taxon>
        <taxon>Viridiplantae</taxon>
        <taxon>Streptophyta</taxon>
        <taxon>Embryophyta</taxon>
        <taxon>Tracheophyta</taxon>
        <taxon>Spermatophyta</taxon>
        <taxon>Magnoliopsida</taxon>
        <taxon>Ranunculales</taxon>
        <taxon>Papaveraceae</taxon>
        <taxon>Papaveroideae</taxon>
        <taxon>Papaver</taxon>
    </lineage>
</organism>
<dbReference type="AlphaFoldDB" id="A0A4Y7JCD1"/>
<proteinExistence type="predicted"/>
<evidence type="ECO:0000313" key="1">
    <source>
        <dbReference type="EMBL" id="RZC58477.1"/>
    </source>
</evidence>
<keyword evidence="2" id="KW-1185">Reference proteome</keyword>
<accession>A0A4Y7JCD1</accession>
<dbReference type="Gramene" id="RZC58477">
    <property type="protein sequence ID" value="RZC58477"/>
    <property type="gene ID" value="C5167_005773"/>
</dbReference>
<evidence type="ECO:0008006" key="3">
    <source>
        <dbReference type="Google" id="ProtNLM"/>
    </source>
</evidence>
<dbReference type="EMBL" id="CM010718">
    <property type="protein sequence ID" value="RZC58477.1"/>
    <property type="molecule type" value="Genomic_DNA"/>
</dbReference>